<gene>
    <name evidence="1" type="ORF">QOZ99_001373</name>
</gene>
<accession>A0ABU0LP55</accession>
<evidence type="ECO:0000313" key="2">
    <source>
        <dbReference type="Proteomes" id="UP001235094"/>
    </source>
</evidence>
<organism evidence="1 2">
    <name type="scientific">Ancylobacter amanitiformis</name>
    <dbReference type="NCBI Taxonomy" id="217069"/>
    <lineage>
        <taxon>Bacteria</taxon>
        <taxon>Pseudomonadati</taxon>
        <taxon>Pseudomonadota</taxon>
        <taxon>Alphaproteobacteria</taxon>
        <taxon>Hyphomicrobiales</taxon>
        <taxon>Xanthobacteraceae</taxon>
        <taxon>Ancylobacter</taxon>
    </lineage>
</organism>
<protein>
    <submittedName>
        <fullName evidence="1">Uncharacterized protein</fullName>
    </submittedName>
</protein>
<dbReference type="Proteomes" id="UP001235094">
    <property type="component" value="Unassembled WGS sequence"/>
</dbReference>
<comment type="caution">
    <text evidence="1">The sequence shown here is derived from an EMBL/GenBank/DDBJ whole genome shotgun (WGS) entry which is preliminary data.</text>
</comment>
<proteinExistence type="predicted"/>
<name>A0ABU0LP55_9HYPH</name>
<dbReference type="EMBL" id="JAUSVR010000003">
    <property type="protein sequence ID" value="MDQ0510490.1"/>
    <property type="molecule type" value="Genomic_DNA"/>
</dbReference>
<reference evidence="1 2" key="1">
    <citation type="submission" date="2023-07" db="EMBL/GenBank/DDBJ databases">
        <title>Genomic Encyclopedia of Type Strains, Phase IV (KMG-IV): sequencing the most valuable type-strain genomes for metagenomic binning, comparative biology and taxonomic classification.</title>
        <authorList>
            <person name="Goeker M."/>
        </authorList>
    </citation>
    <scope>NUCLEOTIDE SEQUENCE [LARGE SCALE GENOMIC DNA]</scope>
    <source>
        <strain evidence="1 2">DSM 15561</strain>
    </source>
</reference>
<keyword evidence="2" id="KW-1185">Reference proteome</keyword>
<sequence length="53" mass="5744">MTQCEIGVPARVLAGHSICHIFGGLGFYTAFHGRNVDAFSVRTGMRRSFAAKT</sequence>
<evidence type="ECO:0000313" key="1">
    <source>
        <dbReference type="EMBL" id="MDQ0510490.1"/>
    </source>
</evidence>